<gene>
    <name evidence="2" type="ORF">GMARGA_LOCUS5471</name>
</gene>
<dbReference type="InterPro" id="IPR051681">
    <property type="entry name" value="Ser/Thr_Kinases-Pseudokinases"/>
</dbReference>
<dbReference type="Proteomes" id="UP000789901">
    <property type="component" value="Unassembled WGS sequence"/>
</dbReference>
<evidence type="ECO:0000313" key="3">
    <source>
        <dbReference type="Proteomes" id="UP000789901"/>
    </source>
</evidence>
<reference evidence="2 3" key="1">
    <citation type="submission" date="2021-06" db="EMBL/GenBank/DDBJ databases">
        <authorList>
            <person name="Kallberg Y."/>
            <person name="Tangrot J."/>
            <person name="Rosling A."/>
        </authorList>
    </citation>
    <scope>NUCLEOTIDE SEQUENCE [LARGE SCALE GENOMIC DNA]</scope>
    <source>
        <strain evidence="2 3">120-4 pot B 10/14</strain>
    </source>
</reference>
<dbReference type="InterPro" id="IPR011009">
    <property type="entry name" value="Kinase-like_dom_sf"/>
</dbReference>
<comment type="caution">
    <text evidence="2">The sequence shown here is derived from an EMBL/GenBank/DDBJ whole genome shotgun (WGS) entry which is preliminary data.</text>
</comment>
<protein>
    <submittedName>
        <fullName evidence="2">30570_t:CDS:1</fullName>
    </submittedName>
</protein>
<keyword evidence="3" id="KW-1185">Reference proteome</keyword>
<dbReference type="PANTHER" id="PTHR44329">
    <property type="entry name" value="SERINE/THREONINE-PROTEIN KINASE TNNI3K-RELATED"/>
    <property type="match status" value="1"/>
</dbReference>
<name>A0ABN7UDN5_GIGMA</name>
<dbReference type="Gene3D" id="1.10.510.10">
    <property type="entry name" value="Transferase(Phosphotransferase) domain 1"/>
    <property type="match status" value="1"/>
</dbReference>
<dbReference type="PROSITE" id="PS50011">
    <property type="entry name" value="PROTEIN_KINASE_DOM"/>
    <property type="match status" value="1"/>
</dbReference>
<dbReference type="EMBL" id="CAJVQB010002331">
    <property type="protein sequence ID" value="CAG8570700.1"/>
    <property type="molecule type" value="Genomic_DNA"/>
</dbReference>
<dbReference type="Pfam" id="PF07714">
    <property type="entry name" value="PK_Tyr_Ser-Thr"/>
    <property type="match status" value="1"/>
</dbReference>
<sequence length="386" mass="44647">MSDVGIEGKSSRTQRKAIQLCPDCDRPRRSYGWCPKCESRCMEKNFPFWTSGNNELDKIIQFSQISAVQTCDYLEFIKFEDIEFNNLIAKGGFSKVYKGVWIDGPRWNWDELGDIWCRSGPIEVALKELNNSQILSHEFLEQFKRYYQCLQNGTMADCFGITRNNETGCYMFVMRYYENGNLYEFLDRNKGIISWRDMVDMLWGIASGLEKIHSENLFHSNLHGGNLLIEDETISTDAKIADIGLHGKANEPIDPEYVIGVLPYIDPQVLLGNQHPNKASDIYSFGIIMWVLATGLKPHCNRAHDWQLAYEICYGNLRPEISNWISDICDNPNPTDISNNFGDAEERRWELIGKQNEEKNFPSNFVHEEAVYTSRIFDFSKLRQSE</sequence>
<accession>A0ABN7UDN5</accession>
<evidence type="ECO:0000259" key="1">
    <source>
        <dbReference type="PROSITE" id="PS50011"/>
    </source>
</evidence>
<organism evidence="2 3">
    <name type="scientific">Gigaspora margarita</name>
    <dbReference type="NCBI Taxonomy" id="4874"/>
    <lineage>
        <taxon>Eukaryota</taxon>
        <taxon>Fungi</taxon>
        <taxon>Fungi incertae sedis</taxon>
        <taxon>Mucoromycota</taxon>
        <taxon>Glomeromycotina</taxon>
        <taxon>Glomeromycetes</taxon>
        <taxon>Diversisporales</taxon>
        <taxon>Gigasporaceae</taxon>
        <taxon>Gigaspora</taxon>
    </lineage>
</organism>
<dbReference type="SUPFAM" id="SSF56112">
    <property type="entry name" value="Protein kinase-like (PK-like)"/>
    <property type="match status" value="1"/>
</dbReference>
<proteinExistence type="predicted"/>
<dbReference type="InterPro" id="IPR001245">
    <property type="entry name" value="Ser-Thr/Tyr_kinase_cat_dom"/>
</dbReference>
<evidence type="ECO:0000313" key="2">
    <source>
        <dbReference type="EMBL" id="CAG8570700.1"/>
    </source>
</evidence>
<feature type="domain" description="Protein kinase" evidence="1">
    <location>
        <begin position="82"/>
        <end position="386"/>
    </location>
</feature>
<dbReference type="InterPro" id="IPR000719">
    <property type="entry name" value="Prot_kinase_dom"/>
</dbReference>